<dbReference type="ChiTaRS" id="MAFB">
    <property type="organism name" value="human"/>
</dbReference>
<dbReference type="AlphaFoldDB" id="L8ECC4"/>
<name>L8ECC4_HUMAN</name>
<evidence type="ECO:0000313" key="1">
    <source>
        <dbReference type="EMBL" id="CCQ43322.1"/>
    </source>
</evidence>
<reference evidence="1" key="1">
    <citation type="journal article" date="2013" name="PLoS ONE">
        <title>Direct detection of alternative open reading frames translation products in human significantly expands the proteome.</title>
        <authorList>
            <person name="Vanderperre B."/>
            <person name="Lucier J.-F."/>
            <person name="Motard J."/>
            <person name="Tremblay G."/>
            <person name="Vanderperre S."/>
            <person name="Wisztorski M."/>
            <person name="Salzet M."/>
            <person name="Boisvert F.-M."/>
            <person name="Roucou X."/>
        </authorList>
    </citation>
    <scope>NUCLEOTIDE SEQUENCE</scope>
</reference>
<proteinExistence type="predicted"/>
<gene>
    <name evidence="1" type="primary">MAFB</name>
</gene>
<protein>
    <submittedName>
        <fullName evidence="1">Alternative protein MAFB</fullName>
    </submittedName>
</protein>
<sequence length="157" mass="17635">MLLIMDHTPLVSLGEKGSQFGNSGGCVRGFSPSCRLVNTRPAKPHRERGSKLRVFVWVYYYGIFVCKLKRKKKRKSSGHFASENNFVLGHTWKLHVFFPSLIPIRSSFSSLALVFNLVGAERENREVPVQGQGRAGKLPSSAPQRSVLDYSLVLWSN</sequence>
<accession>L8ECC4</accession>
<organism evidence="1">
    <name type="scientific">Homo sapiens</name>
    <name type="common">Human</name>
    <dbReference type="NCBI Taxonomy" id="9606"/>
    <lineage>
        <taxon>Eukaryota</taxon>
        <taxon>Metazoa</taxon>
        <taxon>Chordata</taxon>
        <taxon>Craniata</taxon>
        <taxon>Vertebrata</taxon>
        <taxon>Euteleostomi</taxon>
        <taxon>Mammalia</taxon>
        <taxon>Eutheria</taxon>
        <taxon>Euarchontoglires</taxon>
        <taxon>Primates</taxon>
        <taxon>Haplorrhini</taxon>
        <taxon>Catarrhini</taxon>
        <taxon>Hominidae</taxon>
        <taxon>Homo</taxon>
    </lineage>
</organism>
<dbReference type="PeptideAtlas" id="L8ECC4"/>
<dbReference type="EMBL" id="HF583825">
    <property type="protein sequence ID" value="CCQ43322.1"/>
    <property type="molecule type" value="Genomic_DNA"/>
</dbReference>
<dbReference type="OrthoDB" id="5974330at2759"/>